<dbReference type="GO" id="GO:0006397">
    <property type="term" value="P:mRNA processing"/>
    <property type="evidence" value="ECO:0007669"/>
    <property type="project" value="UniProtKB-KW"/>
</dbReference>
<evidence type="ECO:0000313" key="9">
    <source>
        <dbReference type="EMBL" id="KAK3330457.1"/>
    </source>
</evidence>
<dbReference type="InterPro" id="IPR012677">
    <property type="entry name" value="Nucleotide-bd_a/b_plait_sf"/>
</dbReference>
<keyword evidence="2" id="KW-0507">mRNA processing</keyword>
<keyword evidence="10" id="KW-1185">Reference proteome</keyword>
<dbReference type="GO" id="GO:0008380">
    <property type="term" value="P:RNA splicing"/>
    <property type="evidence" value="ECO:0007669"/>
    <property type="project" value="UniProtKB-KW"/>
</dbReference>
<dbReference type="PROSITE" id="PS50102">
    <property type="entry name" value="RRM"/>
    <property type="match status" value="2"/>
</dbReference>
<feature type="region of interest" description="Disordered" evidence="7">
    <location>
        <begin position="61"/>
        <end position="89"/>
    </location>
</feature>
<feature type="domain" description="RRM" evidence="8">
    <location>
        <begin position="96"/>
        <end position="173"/>
    </location>
</feature>
<dbReference type="InterPro" id="IPR035979">
    <property type="entry name" value="RBD_domain_sf"/>
</dbReference>
<sequence>MHSVRRVAFRSAVSASRAVSTKPLSAPFASQIARNVQPAKPIAITAARFFSLTARVANNETEGQDLETQVQDPEATTNAVDATQRQVSPSGEDKGYGVFIRNIVFDASDEHLVELFSKYGEVTQARLARDGRQMSKGYGFAWFKNEADRETAIKALDGSFWHGRRLQVQTKSETKTRGDRLPKAPTAQLYIGNIPYETTDGELNAIFREVDGMRDVRIAVDRTTGWPRGFAHADFEDVESATAAHDKLQGFELGDRRLIVDYALPANKSPRRGGNSYAERQRQGDGGSEQGGF</sequence>
<dbReference type="EMBL" id="JAUEDM010000001">
    <property type="protein sequence ID" value="KAK3330457.1"/>
    <property type="molecule type" value="Genomic_DNA"/>
</dbReference>
<dbReference type="Proteomes" id="UP001283341">
    <property type="component" value="Unassembled WGS sequence"/>
</dbReference>
<dbReference type="PANTHER" id="PTHR48028:SF4">
    <property type="entry name" value="SC35-LIKE SPLICING FACTOR"/>
    <property type="match status" value="1"/>
</dbReference>
<feature type="domain" description="RRM" evidence="8">
    <location>
        <begin position="187"/>
        <end position="265"/>
    </location>
</feature>
<comment type="subcellular location">
    <subcellularLocation>
        <location evidence="1">Nucleus</location>
    </subcellularLocation>
</comment>
<reference evidence="9" key="1">
    <citation type="journal article" date="2023" name="Mol. Phylogenet. Evol.">
        <title>Genome-scale phylogeny and comparative genomics of the fungal order Sordariales.</title>
        <authorList>
            <person name="Hensen N."/>
            <person name="Bonometti L."/>
            <person name="Westerberg I."/>
            <person name="Brannstrom I.O."/>
            <person name="Guillou S."/>
            <person name="Cros-Aarteil S."/>
            <person name="Calhoun S."/>
            <person name="Haridas S."/>
            <person name="Kuo A."/>
            <person name="Mondo S."/>
            <person name="Pangilinan J."/>
            <person name="Riley R."/>
            <person name="LaButti K."/>
            <person name="Andreopoulos B."/>
            <person name="Lipzen A."/>
            <person name="Chen C."/>
            <person name="Yan M."/>
            <person name="Daum C."/>
            <person name="Ng V."/>
            <person name="Clum A."/>
            <person name="Steindorff A."/>
            <person name="Ohm R.A."/>
            <person name="Martin F."/>
            <person name="Silar P."/>
            <person name="Natvig D.O."/>
            <person name="Lalanne C."/>
            <person name="Gautier V."/>
            <person name="Ament-Velasquez S.L."/>
            <person name="Kruys A."/>
            <person name="Hutchinson M.I."/>
            <person name="Powell A.J."/>
            <person name="Barry K."/>
            <person name="Miller A.N."/>
            <person name="Grigoriev I.V."/>
            <person name="Debuchy R."/>
            <person name="Gladieux P."/>
            <person name="Hiltunen Thoren M."/>
            <person name="Johannesson H."/>
        </authorList>
    </citation>
    <scope>NUCLEOTIDE SEQUENCE</scope>
    <source>
        <strain evidence="9">CBS 118394</strain>
    </source>
</reference>
<evidence type="ECO:0000256" key="5">
    <source>
        <dbReference type="ARBA" id="ARBA00023242"/>
    </source>
</evidence>
<proteinExistence type="predicted"/>
<dbReference type="Gene3D" id="3.30.70.330">
    <property type="match status" value="2"/>
</dbReference>
<evidence type="ECO:0000313" key="10">
    <source>
        <dbReference type="Proteomes" id="UP001283341"/>
    </source>
</evidence>
<dbReference type="InterPro" id="IPR000504">
    <property type="entry name" value="RRM_dom"/>
</dbReference>
<keyword evidence="3 6" id="KW-0694">RNA-binding</keyword>
<comment type="caution">
    <text evidence="9">The sequence shown here is derived from an EMBL/GenBank/DDBJ whole genome shotgun (WGS) entry which is preliminary data.</text>
</comment>
<dbReference type="PANTHER" id="PTHR48028">
    <property type="entry name" value="GLYCINE-RICH RNA-BINDING PROTEIN RZ1A"/>
    <property type="match status" value="1"/>
</dbReference>
<evidence type="ECO:0000256" key="6">
    <source>
        <dbReference type="PROSITE-ProRule" id="PRU00176"/>
    </source>
</evidence>
<keyword evidence="4" id="KW-0508">mRNA splicing</keyword>
<gene>
    <name evidence="9" type="ORF">B0H66DRAFT_62998</name>
</gene>
<dbReference type="InterPro" id="IPR051106">
    <property type="entry name" value="RNA-bind/splicing_reg"/>
</dbReference>
<dbReference type="SUPFAM" id="SSF54928">
    <property type="entry name" value="RNA-binding domain, RBD"/>
    <property type="match status" value="1"/>
</dbReference>
<dbReference type="GO" id="GO:0003723">
    <property type="term" value="F:RNA binding"/>
    <property type="evidence" value="ECO:0007669"/>
    <property type="project" value="UniProtKB-UniRule"/>
</dbReference>
<dbReference type="GO" id="GO:0005634">
    <property type="term" value="C:nucleus"/>
    <property type="evidence" value="ECO:0007669"/>
    <property type="project" value="UniProtKB-SubCell"/>
</dbReference>
<dbReference type="CDD" id="cd00590">
    <property type="entry name" value="RRM_SF"/>
    <property type="match status" value="1"/>
</dbReference>
<reference evidence="9" key="2">
    <citation type="submission" date="2023-06" db="EMBL/GenBank/DDBJ databases">
        <authorList>
            <consortium name="Lawrence Berkeley National Laboratory"/>
            <person name="Haridas S."/>
            <person name="Hensen N."/>
            <person name="Bonometti L."/>
            <person name="Westerberg I."/>
            <person name="Brannstrom I.O."/>
            <person name="Guillou S."/>
            <person name="Cros-Aarteil S."/>
            <person name="Calhoun S."/>
            <person name="Kuo A."/>
            <person name="Mondo S."/>
            <person name="Pangilinan J."/>
            <person name="Riley R."/>
            <person name="Labutti K."/>
            <person name="Andreopoulos B."/>
            <person name="Lipzen A."/>
            <person name="Chen C."/>
            <person name="Yanf M."/>
            <person name="Daum C."/>
            <person name="Ng V."/>
            <person name="Clum A."/>
            <person name="Steindorff A."/>
            <person name="Ohm R."/>
            <person name="Martin F."/>
            <person name="Silar P."/>
            <person name="Natvig D."/>
            <person name="Lalanne C."/>
            <person name="Gautier V."/>
            <person name="Ament-Velasquez S.L."/>
            <person name="Kruys A."/>
            <person name="Hutchinson M.I."/>
            <person name="Powell A.J."/>
            <person name="Barry K."/>
            <person name="Miller A.N."/>
            <person name="Grigoriev I.V."/>
            <person name="Debuchy R."/>
            <person name="Gladieux P."/>
            <person name="Thoren M.H."/>
            <person name="Johannesson H."/>
        </authorList>
    </citation>
    <scope>NUCLEOTIDE SEQUENCE</scope>
    <source>
        <strain evidence="9">CBS 118394</strain>
    </source>
</reference>
<dbReference type="SMART" id="SM00360">
    <property type="entry name" value="RRM"/>
    <property type="match status" value="2"/>
</dbReference>
<evidence type="ECO:0000256" key="7">
    <source>
        <dbReference type="SAM" id="MobiDB-lite"/>
    </source>
</evidence>
<feature type="region of interest" description="Disordered" evidence="7">
    <location>
        <begin position="269"/>
        <end position="293"/>
    </location>
</feature>
<evidence type="ECO:0000256" key="1">
    <source>
        <dbReference type="ARBA" id="ARBA00004123"/>
    </source>
</evidence>
<evidence type="ECO:0000256" key="3">
    <source>
        <dbReference type="ARBA" id="ARBA00022884"/>
    </source>
</evidence>
<evidence type="ECO:0000256" key="2">
    <source>
        <dbReference type="ARBA" id="ARBA00022664"/>
    </source>
</evidence>
<accession>A0AAE0ISN4</accession>
<evidence type="ECO:0000256" key="4">
    <source>
        <dbReference type="ARBA" id="ARBA00023187"/>
    </source>
</evidence>
<protein>
    <recommendedName>
        <fullName evidence="8">RRM domain-containing protein</fullName>
    </recommendedName>
</protein>
<dbReference type="AlphaFoldDB" id="A0AAE0ISN4"/>
<keyword evidence="5" id="KW-0539">Nucleus</keyword>
<organism evidence="9 10">
    <name type="scientific">Apodospora peruviana</name>
    <dbReference type="NCBI Taxonomy" id="516989"/>
    <lineage>
        <taxon>Eukaryota</taxon>
        <taxon>Fungi</taxon>
        <taxon>Dikarya</taxon>
        <taxon>Ascomycota</taxon>
        <taxon>Pezizomycotina</taxon>
        <taxon>Sordariomycetes</taxon>
        <taxon>Sordariomycetidae</taxon>
        <taxon>Sordariales</taxon>
        <taxon>Lasiosphaeriaceae</taxon>
        <taxon>Apodospora</taxon>
    </lineage>
</organism>
<name>A0AAE0ISN4_9PEZI</name>
<dbReference type="Pfam" id="PF00076">
    <property type="entry name" value="RRM_1"/>
    <property type="match status" value="2"/>
</dbReference>
<evidence type="ECO:0000259" key="8">
    <source>
        <dbReference type="PROSITE" id="PS50102"/>
    </source>
</evidence>
<feature type="compositionally biased region" description="Gly residues" evidence="7">
    <location>
        <begin position="284"/>
        <end position="293"/>
    </location>
</feature>